<dbReference type="SUPFAM" id="SSF56104">
    <property type="entry name" value="SAICAR synthase-like"/>
    <property type="match status" value="1"/>
</dbReference>
<accession>A0A7S2BN26</accession>
<dbReference type="GO" id="GO:0000828">
    <property type="term" value="F:inositol hexakisphosphate kinase activity"/>
    <property type="evidence" value="ECO:0007669"/>
    <property type="project" value="TreeGrafter"/>
</dbReference>
<dbReference type="EMBL" id="HBGU01005254">
    <property type="protein sequence ID" value="CAD9401852.1"/>
    <property type="molecule type" value="Transcribed_RNA"/>
</dbReference>
<organism evidence="6">
    <name type="scientific">Haptolina brevifila</name>
    <dbReference type="NCBI Taxonomy" id="156173"/>
    <lineage>
        <taxon>Eukaryota</taxon>
        <taxon>Haptista</taxon>
        <taxon>Haptophyta</taxon>
        <taxon>Prymnesiophyceae</taxon>
        <taxon>Prymnesiales</taxon>
        <taxon>Prymnesiaceae</taxon>
        <taxon>Haptolina</taxon>
    </lineage>
</organism>
<gene>
    <name evidence="6" type="ORF">CBRE1094_LOCUS2834</name>
</gene>
<name>A0A7S2BN26_9EUKA</name>
<comment type="similarity">
    <text evidence="1 4">Belongs to the inositol phosphokinase (IPK) family.</text>
</comment>
<feature type="region of interest" description="Disordered" evidence="5">
    <location>
        <begin position="376"/>
        <end position="415"/>
    </location>
</feature>
<dbReference type="PANTHER" id="PTHR12400:SF55">
    <property type="entry name" value="INOSITOL-TRISPHOSPHATE 3-KINASE A"/>
    <property type="match status" value="1"/>
</dbReference>
<dbReference type="InterPro" id="IPR005522">
    <property type="entry name" value="IPK"/>
</dbReference>
<dbReference type="GO" id="GO:0005634">
    <property type="term" value="C:nucleus"/>
    <property type="evidence" value="ECO:0007669"/>
    <property type="project" value="TreeGrafter"/>
</dbReference>
<reference evidence="6" key="1">
    <citation type="submission" date="2021-01" db="EMBL/GenBank/DDBJ databases">
        <authorList>
            <person name="Corre E."/>
            <person name="Pelletier E."/>
            <person name="Niang G."/>
            <person name="Scheremetjew M."/>
            <person name="Finn R."/>
            <person name="Kale V."/>
            <person name="Holt S."/>
            <person name="Cochrane G."/>
            <person name="Meng A."/>
            <person name="Brown T."/>
            <person name="Cohen L."/>
        </authorList>
    </citation>
    <scope>NUCLEOTIDE SEQUENCE</scope>
    <source>
        <strain evidence="6">UTEX LB 985</strain>
    </source>
</reference>
<sequence>MATLTDASSNEPFITLRGLRQQSRSTDAINDASNRGSRTLIDRLLHMRSYHSDEGFGSNRSLMTEYSVRCSELSISSPQMRGDTLPKTLAVQASGHNAAFNVLPNGALLKRTTSRELRVFESIAGTPLAALCPHFYGVREPEGNTPNKAGDELHVIMQDLTAGMSAPCVMDIKMGTRTFLEREVESTKLRDDLVEKMIALDPSSVTEAEQHQGVTKLRYMTFREQSSSSATHGWRIDGLRISHSEGKPRGIDTKRHRTDEQLGKAIGAFLQGNTAVHQACLQRLCEMRAVLEGSELYHRMEIIGSSLLFVYDAADPAARGSVHMIDFAKTSPVPCGGIITHTAGWVMGNHEDGHLAGLNSLIQLWERIGVGMDRAERNPAARTGTLGRKPESDEISERSLERSANATMPSPRSARRARQAAHNLLSLPQEISHHWTPSLRRQDAASELDVQLPKLLRRQDASCELESPP</sequence>
<dbReference type="GO" id="GO:0046854">
    <property type="term" value="P:phosphatidylinositol phosphate biosynthetic process"/>
    <property type="evidence" value="ECO:0007669"/>
    <property type="project" value="TreeGrafter"/>
</dbReference>
<evidence type="ECO:0000256" key="3">
    <source>
        <dbReference type="ARBA" id="ARBA00022777"/>
    </source>
</evidence>
<dbReference type="GO" id="GO:0005737">
    <property type="term" value="C:cytoplasm"/>
    <property type="evidence" value="ECO:0007669"/>
    <property type="project" value="TreeGrafter"/>
</dbReference>
<dbReference type="InterPro" id="IPR038286">
    <property type="entry name" value="IPK_sf"/>
</dbReference>
<evidence type="ECO:0000256" key="5">
    <source>
        <dbReference type="SAM" id="MobiDB-lite"/>
    </source>
</evidence>
<dbReference type="Gene3D" id="3.30.470.160">
    <property type="entry name" value="Inositol polyphosphate kinase"/>
    <property type="match status" value="1"/>
</dbReference>
<dbReference type="EC" id="2.7.-.-" evidence="4"/>
<evidence type="ECO:0000256" key="2">
    <source>
        <dbReference type="ARBA" id="ARBA00022679"/>
    </source>
</evidence>
<evidence type="ECO:0000256" key="1">
    <source>
        <dbReference type="ARBA" id="ARBA00007374"/>
    </source>
</evidence>
<evidence type="ECO:0000256" key="4">
    <source>
        <dbReference type="RuleBase" id="RU363090"/>
    </source>
</evidence>
<dbReference type="AlphaFoldDB" id="A0A7S2BN26"/>
<dbReference type="PANTHER" id="PTHR12400">
    <property type="entry name" value="INOSITOL POLYPHOSPHATE KINASE"/>
    <property type="match status" value="1"/>
</dbReference>
<proteinExistence type="inferred from homology"/>
<dbReference type="GO" id="GO:0032958">
    <property type="term" value="P:inositol phosphate biosynthetic process"/>
    <property type="evidence" value="ECO:0007669"/>
    <property type="project" value="InterPro"/>
</dbReference>
<evidence type="ECO:0000313" key="6">
    <source>
        <dbReference type="EMBL" id="CAD9401852.1"/>
    </source>
</evidence>
<keyword evidence="3 4" id="KW-0418">Kinase</keyword>
<protein>
    <recommendedName>
        <fullName evidence="4">Kinase</fullName>
        <ecNumber evidence="4">2.7.-.-</ecNumber>
    </recommendedName>
</protein>
<keyword evidence="2 4" id="KW-0808">Transferase</keyword>
<dbReference type="Pfam" id="PF03770">
    <property type="entry name" value="IPK"/>
    <property type="match status" value="1"/>
</dbReference>
<feature type="compositionally biased region" description="Basic and acidic residues" evidence="5">
    <location>
        <begin position="388"/>
        <end position="401"/>
    </location>
</feature>